<dbReference type="PANTHER" id="PTHR45649">
    <property type="entry name" value="AMINO-ACID PERMEASE BAT1"/>
    <property type="match status" value="1"/>
</dbReference>
<evidence type="ECO:0000256" key="6">
    <source>
        <dbReference type="SAM" id="Phobius"/>
    </source>
</evidence>
<dbReference type="GO" id="GO:0022857">
    <property type="term" value="F:transmembrane transporter activity"/>
    <property type="evidence" value="ECO:0007669"/>
    <property type="project" value="InterPro"/>
</dbReference>
<evidence type="ECO:0000256" key="2">
    <source>
        <dbReference type="ARBA" id="ARBA00022448"/>
    </source>
</evidence>
<evidence type="ECO:0000256" key="3">
    <source>
        <dbReference type="ARBA" id="ARBA00022692"/>
    </source>
</evidence>
<dbReference type="Gene3D" id="1.20.1740.10">
    <property type="entry name" value="Amino acid/polyamine transporter I"/>
    <property type="match status" value="1"/>
</dbReference>
<evidence type="ECO:0000256" key="4">
    <source>
        <dbReference type="ARBA" id="ARBA00022989"/>
    </source>
</evidence>
<dbReference type="Pfam" id="PF13520">
    <property type="entry name" value="AA_permease_2"/>
    <property type="match status" value="1"/>
</dbReference>
<feature type="transmembrane region" description="Helical" evidence="6">
    <location>
        <begin position="399"/>
        <end position="424"/>
    </location>
</feature>
<protein>
    <recommendedName>
        <fullName evidence="9">Amino acid transporter</fullName>
    </recommendedName>
</protein>
<feature type="transmembrane region" description="Helical" evidence="6">
    <location>
        <begin position="161"/>
        <end position="181"/>
    </location>
</feature>
<feature type="transmembrane region" description="Helical" evidence="6">
    <location>
        <begin position="235"/>
        <end position="258"/>
    </location>
</feature>
<feature type="transmembrane region" description="Helical" evidence="6">
    <location>
        <begin position="477"/>
        <end position="496"/>
    </location>
</feature>
<feature type="transmembrane region" description="Helical" evidence="6">
    <location>
        <begin position="373"/>
        <end position="393"/>
    </location>
</feature>
<comment type="subcellular location">
    <subcellularLocation>
        <location evidence="1">Membrane</location>
        <topology evidence="1">Multi-pass membrane protein</topology>
    </subcellularLocation>
</comment>
<feature type="transmembrane region" description="Helical" evidence="6">
    <location>
        <begin position="72"/>
        <end position="96"/>
    </location>
</feature>
<reference evidence="7 8" key="1">
    <citation type="journal article" date="2020" name="Microbiol. Resour. Announc.">
        <title>Draft Genome Sequence of a Cladosporium Species Isolated from the Mesophotic Ascidian Didemnum maculosum.</title>
        <authorList>
            <person name="Gioti A."/>
            <person name="Siaperas R."/>
            <person name="Nikolaivits E."/>
            <person name="Le Goff G."/>
            <person name="Ouazzani J."/>
            <person name="Kotoulas G."/>
            <person name="Topakas E."/>
        </authorList>
    </citation>
    <scope>NUCLEOTIDE SEQUENCE [LARGE SCALE GENOMIC DNA]</scope>
    <source>
        <strain evidence="7 8">TM138-S3</strain>
    </source>
</reference>
<dbReference type="InterPro" id="IPR002293">
    <property type="entry name" value="AA/rel_permease1"/>
</dbReference>
<dbReference type="AlphaFoldDB" id="A0AB34KG74"/>
<dbReference type="EMBL" id="JAAQHG020000091">
    <property type="protein sequence ID" value="KAL1581959.1"/>
    <property type="molecule type" value="Genomic_DNA"/>
</dbReference>
<feature type="transmembrane region" description="Helical" evidence="6">
    <location>
        <begin position="188"/>
        <end position="209"/>
    </location>
</feature>
<evidence type="ECO:0000256" key="5">
    <source>
        <dbReference type="ARBA" id="ARBA00023136"/>
    </source>
</evidence>
<feature type="transmembrane region" description="Helical" evidence="6">
    <location>
        <begin position="270"/>
        <end position="292"/>
    </location>
</feature>
<evidence type="ECO:0000313" key="7">
    <source>
        <dbReference type="EMBL" id="KAL1581959.1"/>
    </source>
</evidence>
<name>A0AB34KG74_9PEZI</name>
<feature type="transmembrane region" description="Helical" evidence="6">
    <location>
        <begin position="117"/>
        <end position="141"/>
    </location>
</feature>
<gene>
    <name evidence="7" type="ORF">WHR41_09205</name>
</gene>
<keyword evidence="2" id="KW-0813">Transport</keyword>
<dbReference type="RefSeq" id="XP_069225066.1">
    <property type="nucleotide sequence ID" value="XM_069377809.1"/>
</dbReference>
<keyword evidence="3 6" id="KW-0812">Transmembrane</keyword>
<evidence type="ECO:0000256" key="1">
    <source>
        <dbReference type="ARBA" id="ARBA00004141"/>
    </source>
</evidence>
<evidence type="ECO:0000313" key="8">
    <source>
        <dbReference type="Proteomes" id="UP000803884"/>
    </source>
</evidence>
<feature type="transmembrane region" description="Helical" evidence="6">
    <location>
        <begin position="325"/>
        <end position="352"/>
    </location>
</feature>
<dbReference type="Proteomes" id="UP000803884">
    <property type="component" value="Unassembled WGS sequence"/>
</dbReference>
<keyword evidence="4 6" id="KW-1133">Transmembrane helix</keyword>
<dbReference type="GeneID" id="96010647"/>
<evidence type="ECO:0008006" key="9">
    <source>
        <dbReference type="Google" id="ProtNLM"/>
    </source>
</evidence>
<feature type="transmembrane region" description="Helical" evidence="6">
    <location>
        <begin position="444"/>
        <end position="465"/>
    </location>
</feature>
<proteinExistence type="predicted"/>
<comment type="caution">
    <text evidence="7">The sequence shown here is derived from an EMBL/GenBank/DDBJ whole genome shotgun (WGS) entry which is preliminary data.</text>
</comment>
<accession>A0AB34KG74</accession>
<dbReference type="PANTHER" id="PTHR45649:SF14">
    <property type="entry name" value="GABA PERMEASE"/>
    <property type="match status" value="1"/>
</dbReference>
<organism evidence="7 8">
    <name type="scientific">Cladosporium halotolerans</name>
    <dbReference type="NCBI Taxonomy" id="1052096"/>
    <lineage>
        <taxon>Eukaryota</taxon>
        <taxon>Fungi</taxon>
        <taxon>Dikarya</taxon>
        <taxon>Ascomycota</taxon>
        <taxon>Pezizomycotina</taxon>
        <taxon>Dothideomycetes</taxon>
        <taxon>Dothideomycetidae</taxon>
        <taxon>Cladosporiales</taxon>
        <taxon>Cladosporiaceae</taxon>
        <taxon>Cladosporium</taxon>
    </lineage>
</organism>
<sequence length="513" mass="55191">MELIESSSITKKGDDDSKATVSSAEIGNMQELPRKFSVWSLGALLACLMATWEALTSVVAQALISGGAPCLFYNYIISFLGTMALACSMAEIASIYPTAGGQYHWVACLAPRSSRATASWFTGWISIGGQIVLTASAAFAAGLQLLGLVNLNNPDFVPQRWQGVLFYWLVLGYVLVINVWGSRFLSHANIAAGVLHVVGFVVVITVIGATTETKHSAAYVFTEVSNSSGWQSDGIAWLVGLLSTVYPFLGYDAAAHLAEELHNPARNVPIAMIGSIAVNGLLGFIYCIVLLFCLGDLDSLLESTTGFPFMQLFLNSTRSRAGATVLALIISLTAVGGAFAGLISTSRTAWAFARDGAMPFSKYFAHLHSERQVPVRMCVLLTVVQGLIGLIYVGNTTAFNAILSMSILGMYASYVVPIAFMLIYGRAPSPHRTLRFGPFRLGKWGVAVNVIALAWGVLAMLFSMFPSYQPVTPQNMNYSSVVMAGWIAVGAAYFYVFQRRSYEGPSDLSSELL</sequence>
<dbReference type="GO" id="GO:0016020">
    <property type="term" value="C:membrane"/>
    <property type="evidence" value="ECO:0007669"/>
    <property type="project" value="UniProtKB-SubCell"/>
</dbReference>
<keyword evidence="8" id="KW-1185">Reference proteome</keyword>
<keyword evidence="5 6" id="KW-0472">Membrane</keyword>
<dbReference type="PIRSF" id="PIRSF006060">
    <property type="entry name" value="AA_transporter"/>
    <property type="match status" value="1"/>
</dbReference>
<feature type="transmembrane region" description="Helical" evidence="6">
    <location>
        <begin position="38"/>
        <end position="60"/>
    </location>
</feature>